<organism evidence="5 6">
    <name type="scientific">Bacillus bingmayongensis</name>
    <dbReference type="NCBI Taxonomy" id="1150157"/>
    <lineage>
        <taxon>Bacteria</taxon>
        <taxon>Bacillati</taxon>
        <taxon>Bacillota</taxon>
        <taxon>Bacilli</taxon>
        <taxon>Bacillales</taxon>
        <taxon>Bacillaceae</taxon>
        <taxon>Bacillus</taxon>
    </lineage>
</organism>
<evidence type="ECO:0000256" key="3">
    <source>
        <dbReference type="ARBA" id="ARBA00023163"/>
    </source>
</evidence>
<keyword evidence="6" id="KW-1185">Reference proteome</keyword>
<name>A0ABU5JQP6_9BACI</name>
<dbReference type="InterPro" id="IPR018060">
    <property type="entry name" value="HTH_AraC"/>
</dbReference>
<dbReference type="SUPFAM" id="SSF46689">
    <property type="entry name" value="Homeodomain-like"/>
    <property type="match status" value="2"/>
</dbReference>
<feature type="domain" description="HTH araC/xylS-type" evidence="4">
    <location>
        <begin position="310"/>
        <end position="408"/>
    </location>
</feature>
<dbReference type="Pfam" id="PF12833">
    <property type="entry name" value="HTH_18"/>
    <property type="match status" value="1"/>
</dbReference>
<evidence type="ECO:0000256" key="1">
    <source>
        <dbReference type="ARBA" id="ARBA00023015"/>
    </source>
</evidence>
<keyword evidence="3" id="KW-0804">Transcription</keyword>
<evidence type="ECO:0000256" key="2">
    <source>
        <dbReference type="ARBA" id="ARBA00023125"/>
    </source>
</evidence>
<dbReference type="RefSeq" id="WP_374216510.1">
    <property type="nucleotide sequence ID" value="NZ_JAXOVW010000001.1"/>
</dbReference>
<dbReference type="EMBL" id="JAXOVW010000001">
    <property type="protein sequence ID" value="MDZ5605749.1"/>
    <property type="molecule type" value="Genomic_DNA"/>
</dbReference>
<proteinExistence type="predicted"/>
<accession>A0ABU5JQP6</accession>
<dbReference type="InterPro" id="IPR009057">
    <property type="entry name" value="Homeodomain-like_sf"/>
</dbReference>
<keyword evidence="1" id="KW-0805">Transcription regulation</keyword>
<evidence type="ECO:0000259" key="4">
    <source>
        <dbReference type="PROSITE" id="PS01124"/>
    </source>
</evidence>
<gene>
    <name evidence="5" type="ORF">U2I54_01120</name>
</gene>
<dbReference type="InterPro" id="IPR018062">
    <property type="entry name" value="HTH_AraC-typ_CS"/>
</dbReference>
<reference evidence="6" key="1">
    <citation type="submission" date="2023-11" db="EMBL/GenBank/DDBJ databases">
        <title>Genome Sequence of Bacillus pseudomycoides stain BUPM19.</title>
        <authorList>
            <person name="Farhat A."/>
        </authorList>
    </citation>
    <scope>NUCLEOTIDE SEQUENCE [LARGE SCALE GENOMIC DNA]</scope>
    <source>
        <strain evidence="6">BUPM19</strain>
    </source>
</reference>
<evidence type="ECO:0000313" key="5">
    <source>
        <dbReference type="EMBL" id="MDZ5605749.1"/>
    </source>
</evidence>
<keyword evidence="2" id="KW-0238">DNA-binding</keyword>
<comment type="caution">
    <text evidence="5">The sequence shown here is derived from an EMBL/GenBank/DDBJ whole genome shotgun (WGS) entry which is preliminary data.</text>
</comment>
<dbReference type="PANTHER" id="PTHR43280">
    <property type="entry name" value="ARAC-FAMILY TRANSCRIPTIONAL REGULATOR"/>
    <property type="match status" value="1"/>
</dbReference>
<evidence type="ECO:0000313" key="6">
    <source>
        <dbReference type="Proteomes" id="UP001291930"/>
    </source>
</evidence>
<dbReference type="PROSITE" id="PS00041">
    <property type="entry name" value="HTH_ARAC_FAMILY_1"/>
    <property type="match status" value="1"/>
</dbReference>
<protein>
    <submittedName>
        <fullName evidence="5">Helix-turn-helix domain-containing protein</fullName>
    </submittedName>
</protein>
<dbReference type="PANTHER" id="PTHR43280:SF34">
    <property type="entry name" value="ARAC-FAMILY TRANSCRIPTIONAL REGULATOR"/>
    <property type="match status" value="1"/>
</dbReference>
<dbReference type="SMART" id="SM00342">
    <property type="entry name" value="HTH_ARAC"/>
    <property type="match status" value="1"/>
</dbReference>
<sequence>MHTATATIDIKYLSHLIHQSYSVPIHFLSKNKDIIFEYTSHNICNPFYLHKEEQLRELYGKDDPNNFPIIKTNRYLENFIVIHITNHESVEGTLVIGPCIYPRVSKDKVMRFINEFDSNIKLEDGVAYFQSIPTIKKLTLIDIGILFHYLIFNEKVDINTFWERNKLLEETSYPSPNPDLYISSLRQDSSNQYDIALEQQLFTAIKEGNKEKVIEYTYAFPKEDAVTFSQTSQLRSRKNHGIATVTLATQYAIEGNLPSEIAFSLRSLYIQTLEQLDNTYAVNRLIEDALCTFADRVKEYNTHNYSRVIVTCLDYISKNIYNEITLNTIAKSVKLNPSYLSNLFKQEIGISLSEYIQKERIEEAKKLLTLTTCTIVEICTWLNFNDQSYFTKVFKKFTNMTPKQYREKHTVL</sequence>
<dbReference type="Gene3D" id="1.10.10.60">
    <property type="entry name" value="Homeodomain-like"/>
    <property type="match status" value="2"/>
</dbReference>
<dbReference type="Proteomes" id="UP001291930">
    <property type="component" value="Unassembled WGS sequence"/>
</dbReference>
<dbReference type="PROSITE" id="PS01124">
    <property type="entry name" value="HTH_ARAC_FAMILY_2"/>
    <property type="match status" value="1"/>
</dbReference>